<sequence>MKVERPRTLLELFSVFKPGTELVAGGTDWVIKRHAKLADDAVVIDVFAVDEMQGISLEGENTEGGFLRIGALETMTSLHRNPLVRRHASALADAAYKMGSEQIRNRATVGGNVANSSPAADTPPALAALGAEAVLASGGGERIVPVEDVLGRNRNTLASCEIIKEFRIPLDVNRVSAFLKIGSRSQVSISRVNLAVLARCTDNLFKDARVFVGTLGLAARRVPGAEEALSAAGFDEAFPAALATFAAEAIPGRPTLPYKQSALRGLAQDICVLLSQRAREAVIGSC</sequence>
<dbReference type="InterPro" id="IPR002346">
    <property type="entry name" value="Mopterin_DH_FAD-bd"/>
</dbReference>
<protein>
    <submittedName>
        <fullName evidence="2">Aerobic-type carbon monoxide dehydrogenase, middle subunit CoxM/CutM homologs</fullName>
        <ecNumber evidence="2">1.17.1.4</ecNumber>
        <ecNumber evidence="2">1.2.99.2</ecNumber>
    </submittedName>
</protein>
<dbReference type="Gene3D" id="3.30.390.50">
    <property type="entry name" value="CO dehydrogenase flavoprotein, C-terminal domain"/>
    <property type="match status" value="1"/>
</dbReference>
<dbReference type="PANTHER" id="PTHR42659">
    <property type="entry name" value="XANTHINE DEHYDROGENASE SUBUNIT C-RELATED"/>
    <property type="match status" value="1"/>
</dbReference>
<dbReference type="EC" id="1.17.1.4" evidence="2"/>
<dbReference type="RefSeq" id="WP_015556999.1">
    <property type="nucleotide sequence ID" value="NC_021038.1"/>
</dbReference>
<dbReference type="AlphaFoldDB" id="A0AB94IYI3"/>
<dbReference type="GO" id="GO:0071949">
    <property type="term" value="F:FAD binding"/>
    <property type="evidence" value="ECO:0007669"/>
    <property type="project" value="InterPro"/>
</dbReference>
<dbReference type="InterPro" id="IPR036318">
    <property type="entry name" value="FAD-bd_PCMH-like_sf"/>
</dbReference>
<dbReference type="Pfam" id="PF00941">
    <property type="entry name" value="FAD_binding_5"/>
    <property type="match status" value="1"/>
</dbReference>
<dbReference type="InterPro" id="IPR036683">
    <property type="entry name" value="CO_DH_flav_C_dom_sf"/>
</dbReference>
<dbReference type="PANTHER" id="PTHR42659:SF9">
    <property type="entry name" value="XANTHINE DEHYDROGENASE FAD-BINDING SUBUNIT XDHB-RELATED"/>
    <property type="match status" value="1"/>
</dbReference>
<dbReference type="Gene3D" id="3.30.465.10">
    <property type="match status" value="1"/>
</dbReference>
<dbReference type="SUPFAM" id="SSF56176">
    <property type="entry name" value="FAD-binding/transporter-associated domain-like"/>
    <property type="match status" value="1"/>
</dbReference>
<evidence type="ECO:0000313" key="2">
    <source>
        <dbReference type="EMBL" id="CBL28852.1"/>
    </source>
</evidence>
<dbReference type="InterPro" id="IPR016169">
    <property type="entry name" value="FAD-bd_PCMH_sub2"/>
</dbReference>
<dbReference type="GO" id="GO:0004854">
    <property type="term" value="F:xanthine dehydrogenase activity"/>
    <property type="evidence" value="ECO:0007669"/>
    <property type="project" value="UniProtKB-EC"/>
</dbReference>
<dbReference type="EMBL" id="FP929056">
    <property type="protein sequence ID" value="CBL28852.1"/>
    <property type="molecule type" value="Genomic_DNA"/>
</dbReference>
<dbReference type="KEGG" id="sbr:SY1_20960"/>
<feature type="domain" description="FAD-binding PCMH-type" evidence="1">
    <location>
        <begin position="1"/>
        <end position="173"/>
    </location>
</feature>
<reference evidence="3" key="1">
    <citation type="submission" date="2010-03" db="EMBL/GenBank/DDBJ databases">
        <title>The genome sequence of Synergistetes sp. SGP1.</title>
        <authorList>
            <consortium name="metaHIT consortium -- http://www.metahit.eu/"/>
            <person name="Pajon A."/>
            <person name="Turner K."/>
            <person name="Parkhill J."/>
            <person name="Wade W."/>
            <person name="Vartoukian S."/>
        </authorList>
    </citation>
    <scope>NUCLEOTIDE SEQUENCE [LARGE SCALE GENOMIC DNA]</scope>
    <source>
        <strain evidence="3">SGP1</strain>
    </source>
</reference>
<organism evidence="2 3">
    <name type="scientific">Fretibacterium fastidiosum</name>
    <dbReference type="NCBI Taxonomy" id="651822"/>
    <lineage>
        <taxon>Bacteria</taxon>
        <taxon>Thermotogati</taxon>
        <taxon>Synergistota</taxon>
        <taxon>Synergistia</taxon>
        <taxon>Synergistales</taxon>
        <taxon>Aminobacteriaceae</taxon>
        <taxon>Fretibacterium</taxon>
    </lineage>
</organism>
<dbReference type="InterPro" id="IPR016166">
    <property type="entry name" value="FAD-bd_PCMH"/>
</dbReference>
<keyword evidence="2" id="KW-0560">Oxidoreductase</keyword>
<dbReference type="Proteomes" id="UP000008957">
    <property type="component" value="Chromosome"/>
</dbReference>
<evidence type="ECO:0000313" key="3">
    <source>
        <dbReference type="Proteomes" id="UP000008957"/>
    </source>
</evidence>
<dbReference type="SUPFAM" id="SSF55447">
    <property type="entry name" value="CO dehydrogenase flavoprotein C-terminal domain-like"/>
    <property type="match status" value="1"/>
</dbReference>
<dbReference type="InterPro" id="IPR051312">
    <property type="entry name" value="Diverse_Substr_Oxidored"/>
</dbReference>
<reference evidence="2 3" key="2">
    <citation type="submission" date="2010-03" db="EMBL/GenBank/DDBJ databases">
        <authorList>
            <person name="Pajon A."/>
        </authorList>
    </citation>
    <scope>NUCLEOTIDE SEQUENCE [LARGE SCALE GENOMIC DNA]</scope>
    <source>
        <strain evidence="2 3">SGP1</strain>
    </source>
</reference>
<gene>
    <name evidence="2" type="ORF">SY1_20960</name>
</gene>
<proteinExistence type="predicted"/>
<accession>A0AB94IYI3</accession>
<dbReference type="EC" id="1.2.99.2" evidence="2"/>
<dbReference type="PROSITE" id="PS51387">
    <property type="entry name" value="FAD_PCMH"/>
    <property type="match status" value="1"/>
</dbReference>
<evidence type="ECO:0000259" key="1">
    <source>
        <dbReference type="PROSITE" id="PS51387"/>
    </source>
</evidence>
<name>A0AB94IYI3_9BACT</name>
<keyword evidence="3" id="KW-1185">Reference proteome</keyword>